<dbReference type="PROSITE" id="PS50929">
    <property type="entry name" value="ABC_TM1F"/>
    <property type="match status" value="1"/>
</dbReference>
<dbReference type="PANTHER" id="PTHR43394:SF1">
    <property type="entry name" value="ATP-BINDING CASSETTE SUB-FAMILY B MEMBER 10, MITOCHONDRIAL"/>
    <property type="match status" value="1"/>
</dbReference>
<dbReference type="InterPro" id="IPR017871">
    <property type="entry name" value="ABC_transporter-like_CS"/>
</dbReference>
<evidence type="ECO:0000256" key="4">
    <source>
        <dbReference type="ARBA" id="ARBA00023136"/>
    </source>
</evidence>
<keyword evidence="9" id="KW-0067">ATP-binding</keyword>
<dbReference type="SUPFAM" id="SSF90123">
    <property type="entry name" value="ABC transporter transmembrane region"/>
    <property type="match status" value="1"/>
</dbReference>
<feature type="compositionally biased region" description="Gly residues" evidence="5">
    <location>
        <begin position="7"/>
        <end position="26"/>
    </location>
</feature>
<dbReference type="RefSeq" id="WP_378403508.1">
    <property type="nucleotide sequence ID" value="NZ_JBHTCS010000010.1"/>
</dbReference>
<dbReference type="InterPro" id="IPR003439">
    <property type="entry name" value="ABC_transporter-like_ATP-bd"/>
</dbReference>
<dbReference type="PANTHER" id="PTHR43394">
    <property type="entry name" value="ATP-DEPENDENT PERMEASE MDL1, MITOCHONDRIAL"/>
    <property type="match status" value="1"/>
</dbReference>
<dbReference type="InterPro" id="IPR027417">
    <property type="entry name" value="P-loop_NTPase"/>
</dbReference>
<protein>
    <submittedName>
        <fullName evidence="9">ABC transporter ATP-binding protein</fullName>
    </submittedName>
</protein>
<evidence type="ECO:0000313" key="9">
    <source>
        <dbReference type="EMBL" id="MFC7447936.1"/>
    </source>
</evidence>
<dbReference type="Pfam" id="PF00005">
    <property type="entry name" value="ABC_tran"/>
    <property type="match status" value="1"/>
</dbReference>
<dbReference type="PROSITE" id="PS50893">
    <property type="entry name" value="ABC_TRANSPORTER_2"/>
    <property type="match status" value="1"/>
</dbReference>
<keyword evidence="4 6" id="KW-0472">Membrane</keyword>
<dbReference type="CDD" id="cd07346">
    <property type="entry name" value="ABC_6TM_exporters"/>
    <property type="match status" value="1"/>
</dbReference>
<evidence type="ECO:0000259" key="7">
    <source>
        <dbReference type="PROSITE" id="PS50893"/>
    </source>
</evidence>
<dbReference type="InterPro" id="IPR036640">
    <property type="entry name" value="ABC1_TM_sf"/>
</dbReference>
<name>A0ABW2RWI5_9NOCA</name>
<dbReference type="EMBL" id="JBHTCS010000010">
    <property type="protein sequence ID" value="MFC7447936.1"/>
    <property type="molecule type" value="Genomic_DNA"/>
</dbReference>
<evidence type="ECO:0000313" key="10">
    <source>
        <dbReference type="Proteomes" id="UP001596484"/>
    </source>
</evidence>
<gene>
    <name evidence="9" type="ORF">ACFQS9_08545</name>
</gene>
<accession>A0ABW2RWI5</accession>
<proteinExistence type="predicted"/>
<dbReference type="Pfam" id="PF00664">
    <property type="entry name" value="ABC_membrane"/>
    <property type="match status" value="1"/>
</dbReference>
<evidence type="ECO:0000256" key="5">
    <source>
        <dbReference type="SAM" id="MobiDB-lite"/>
    </source>
</evidence>
<dbReference type="Gene3D" id="1.20.1560.10">
    <property type="entry name" value="ABC transporter type 1, transmembrane domain"/>
    <property type="match status" value="1"/>
</dbReference>
<keyword evidence="3 6" id="KW-1133">Transmembrane helix</keyword>
<organism evidence="9 10">
    <name type="scientific">Rhodococcus daqingensis</name>
    <dbReference type="NCBI Taxonomy" id="2479363"/>
    <lineage>
        <taxon>Bacteria</taxon>
        <taxon>Bacillati</taxon>
        <taxon>Actinomycetota</taxon>
        <taxon>Actinomycetes</taxon>
        <taxon>Mycobacteriales</taxon>
        <taxon>Nocardiaceae</taxon>
        <taxon>Rhodococcus</taxon>
    </lineage>
</organism>
<feature type="transmembrane region" description="Helical" evidence="6">
    <location>
        <begin position="155"/>
        <end position="176"/>
    </location>
</feature>
<dbReference type="Proteomes" id="UP001596484">
    <property type="component" value="Unassembled WGS sequence"/>
</dbReference>
<reference evidence="10" key="1">
    <citation type="journal article" date="2019" name="Int. J. Syst. Evol. Microbiol.">
        <title>The Global Catalogue of Microorganisms (GCM) 10K type strain sequencing project: providing services to taxonomists for standard genome sequencing and annotation.</title>
        <authorList>
            <consortium name="The Broad Institute Genomics Platform"/>
            <consortium name="The Broad Institute Genome Sequencing Center for Infectious Disease"/>
            <person name="Wu L."/>
            <person name="Ma J."/>
        </authorList>
    </citation>
    <scope>NUCLEOTIDE SEQUENCE [LARGE SCALE GENOMIC DNA]</scope>
    <source>
        <strain evidence="10">ICMP 19430</strain>
    </source>
</reference>
<feature type="transmembrane region" description="Helical" evidence="6">
    <location>
        <begin position="262"/>
        <end position="288"/>
    </location>
</feature>
<dbReference type="PROSITE" id="PS00211">
    <property type="entry name" value="ABC_TRANSPORTER_1"/>
    <property type="match status" value="1"/>
</dbReference>
<feature type="domain" description="ABC transmembrane type-1" evidence="8">
    <location>
        <begin position="43"/>
        <end position="323"/>
    </location>
</feature>
<keyword evidence="2 6" id="KW-0812">Transmembrane</keyword>
<dbReference type="GO" id="GO:0005524">
    <property type="term" value="F:ATP binding"/>
    <property type="evidence" value="ECO:0007669"/>
    <property type="project" value="UniProtKB-KW"/>
</dbReference>
<evidence type="ECO:0000256" key="1">
    <source>
        <dbReference type="ARBA" id="ARBA00004651"/>
    </source>
</evidence>
<feature type="transmembrane region" description="Helical" evidence="6">
    <location>
        <begin position="182"/>
        <end position="202"/>
    </location>
</feature>
<evidence type="ECO:0000259" key="8">
    <source>
        <dbReference type="PROSITE" id="PS50929"/>
    </source>
</evidence>
<feature type="transmembrane region" description="Helical" evidence="6">
    <location>
        <begin position="42"/>
        <end position="67"/>
    </location>
</feature>
<sequence length="594" mass="61204">MVRTSARGGGAANGRGGGAANGRGGGGAGILRRTVARNRGRLAIGTALLAVHQIAETLVPIAIGIIVGRAISTGDTRSLVASVAGLALLFLVLTVAWRLGARFIVFAMQREAHLLRVEVAGRILHPRGVRTDLRSGELLTVSTSDADREAWILDVIPRIVAALVAAVASAATLLVIDVPLGLAVLIGTPVILGLMQLAAPLITRRATAAQEATARASGTATDLVSGLRPLRGLGAERAAAARYRDASADALRSTLHAAKATGIFVGASVTVSALLAVGVAGVAGWFALQGRITIGELITVVGLSQFLIEPLGTLARMPGFLATARASADRLALVLDADPMVPAGSQSLPSRVTLELADVSYRSLRGLDLRAHPGELVGVLAHRPQDAEALAHLLSGHVAPDDHDGTVTVGGVRLAEIDLAQARGGVLVEPHNTDLFAGTVRSNVLAGSPDADHTEVRRALTASAAVDVVDAHPDGLDLPVTDRGASLSGGQRQRVALARALLSRAPVLVLHDPTTAVDAVTEQAIAEGISRMRHGVNGHEAPERAHTTVLITSSPALLSVADRVLVLDEGRVVGEGTHADLATADENYRKVVLR</sequence>
<keyword evidence="9" id="KW-0547">Nucleotide-binding</keyword>
<comment type="subcellular location">
    <subcellularLocation>
        <location evidence="1">Cell membrane</location>
        <topology evidence="1">Multi-pass membrane protein</topology>
    </subcellularLocation>
</comment>
<feature type="region of interest" description="Disordered" evidence="5">
    <location>
        <begin position="1"/>
        <end position="26"/>
    </location>
</feature>
<dbReference type="SUPFAM" id="SSF52540">
    <property type="entry name" value="P-loop containing nucleoside triphosphate hydrolases"/>
    <property type="match status" value="1"/>
</dbReference>
<dbReference type="InterPro" id="IPR039421">
    <property type="entry name" value="Type_1_exporter"/>
</dbReference>
<dbReference type="InterPro" id="IPR011527">
    <property type="entry name" value="ABC1_TM_dom"/>
</dbReference>
<evidence type="ECO:0000256" key="3">
    <source>
        <dbReference type="ARBA" id="ARBA00022989"/>
    </source>
</evidence>
<dbReference type="Gene3D" id="3.40.50.300">
    <property type="entry name" value="P-loop containing nucleotide triphosphate hydrolases"/>
    <property type="match status" value="1"/>
</dbReference>
<evidence type="ECO:0000256" key="2">
    <source>
        <dbReference type="ARBA" id="ARBA00022692"/>
    </source>
</evidence>
<comment type="caution">
    <text evidence="9">The sequence shown here is derived from an EMBL/GenBank/DDBJ whole genome shotgun (WGS) entry which is preliminary data.</text>
</comment>
<feature type="domain" description="ABC transporter" evidence="7">
    <location>
        <begin position="343"/>
        <end position="594"/>
    </location>
</feature>
<keyword evidence="10" id="KW-1185">Reference proteome</keyword>
<evidence type="ECO:0000256" key="6">
    <source>
        <dbReference type="SAM" id="Phobius"/>
    </source>
</evidence>
<feature type="transmembrane region" description="Helical" evidence="6">
    <location>
        <begin position="79"/>
        <end position="100"/>
    </location>
</feature>